<evidence type="ECO:0000256" key="4">
    <source>
        <dbReference type="NCBIfam" id="TIGR00152"/>
    </source>
</evidence>
<accession>A0A9W6ESV5</accession>
<comment type="function">
    <text evidence="3">Catalyzes the phosphorylation of the 3'-hydroxyl group of dephosphocoenzyme A to form coenzyme A.</text>
</comment>
<protein>
    <recommendedName>
        <fullName evidence="3 4">Dephospho-CoA kinase</fullName>
        <ecNumber evidence="3 4">2.7.1.24</ecNumber>
    </recommendedName>
    <alternativeName>
        <fullName evidence="3">Dephosphocoenzyme A kinase</fullName>
    </alternativeName>
</protein>
<comment type="catalytic activity">
    <reaction evidence="3">
        <text>3'-dephospho-CoA + ATP = ADP + CoA + H(+)</text>
        <dbReference type="Rhea" id="RHEA:18245"/>
        <dbReference type="ChEBI" id="CHEBI:15378"/>
        <dbReference type="ChEBI" id="CHEBI:30616"/>
        <dbReference type="ChEBI" id="CHEBI:57287"/>
        <dbReference type="ChEBI" id="CHEBI:57328"/>
        <dbReference type="ChEBI" id="CHEBI:456216"/>
        <dbReference type="EC" id="2.7.1.24"/>
    </reaction>
</comment>
<feature type="binding site" evidence="3">
    <location>
        <begin position="12"/>
        <end position="17"/>
    </location>
    <ligand>
        <name>ATP</name>
        <dbReference type="ChEBI" id="CHEBI:30616"/>
    </ligand>
</feature>
<keyword evidence="3" id="KW-0808">Transferase</keyword>
<dbReference type="RefSeq" id="WP_286136209.1">
    <property type="nucleotide sequence ID" value="NZ_BRPL01000002.1"/>
</dbReference>
<dbReference type="GO" id="GO:0004140">
    <property type="term" value="F:dephospho-CoA kinase activity"/>
    <property type="evidence" value="ECO:0007669"/>
    <property type="project" value="UniProtKB-UniRule"/>
</dbReference>
<keyword evidence="3 5" id="KW-0418">Kinase</keyword>
<name>A0A9W6ESV5_9LACO</name>
<dbReference type="EC" id="2.7.1.24" evidence="3 4"/>
<sequence length="197" mass="22851">MTRVIGITGGIATGKSNVSRVIKESLHLPIIDADQITHDIQFNNVKCQRKIISYFGLKILDDTKNIDRQKLGKIVFSDRFQLNQLVRIMDPFIRQQVISEIKQLSSRHELIILDAPTLFENGYQYLTDQIIVVKCNYIYQMKRLIKRNHLSIADASARINSQWPLDIKEQLSDFMIDTSGTFKQTKNQVIQLFSNYF</sequence>
<comment type="pathway">
    <text evidence="3">Cofactor biosynthesis; coenzyme A biosynthesis; CoA from (R)-pantothenate: step 5/5.</text>
</comment>
<proteinExistence type="inferred from homology"/>
<dbReference type="GO" id="GO:0005524">
    <property type="term" value="F:ATP binding"/>
    <property type="evidence" value="ECO:0007669"/>
    <property type="project" value="UniProtKB-UniRule"/>
</dbReference>
<evidence type="ECO:0000256" key="1">
    <source>
        <dbReference type="ARBA" id="ARBA00022741"/>
    </source>
</evidence>
<keyword evidence="2 3" id="KW-0067">ATP-binding</keyword>
<dbReference type="PROSITE" id="PS51219">
    <property type="entry name" value="DPCK"/>
    <property type="match status" value="1"/>
</dbReference>
<evidence type="ECO:0000256" key="2">
    <source>
        <dbReference type="ARBA" id="ARBA00022840"/>
    </source>
</evidence>
<dbReference type="InterPro" id="IPR001977">
    <property type="entry name" value="Depp_CoAkinase"/>
</dbReference>
<dbReference type="GO" id="GO:0015937">
    <property type="term" value="P:coenzyme A biosynthetic process"/>
    <property type="evidence" value="ECO:0007669"/>
    <property type="project" value="UniProtKB-UniRule"/>
</dbReference>
<dbReference type="PANTHER" id="PTHR10695:SF46">
    <property type="entry name" value="BIFUNCTIONAL COENZYME A SYNTHASE-RELATED"/>
    <property type="match status" value="1"/>
</dbReference>
<dbReference type="NCBIfam" id="TIGR00152">
    <property type="entry name" value="dephospho-CoA kinase"/>
    <property type="match status" value="1"/>
</dbReference>
<keyword evidence="1 3" id="KW-0547">Nucleotide-binding</keyword>
<evidence type="ECO:0000313" key="5">
    <source>
        <dbReference type="EMBL" id="GLB46748.1"/>
    </source>
</evidence>
<evidence type="ECO:0000313" key="6">
    <source>
        <dbReference type="Proteomes" id="UP001144204"/>
    </source>
</evidence>
<dbReference type="GO" id="GO:0005737">
    <property type="term" value="C:cytoplasm"/>
    <property type="evidence" value="ECO:0007669"/>
    <property type="project" value="UniProtKB-SubCell"/>
</dbReference>
<dbReference type="EMBL" id="BRPL01000002">
    <property type="protein sequence ID" value="GLB46748.1"/>
    <property type="molecule type" value="Genomic_DNA"/>
</dbReference>
<keyword evidence="3" id="KW-0963">Cytoplasm</keyword>
<dbReference type="PANTHER" id="PTHR10695">
    <property type="entry name" value="DEPHOSPHO-COA KINASE-RELATED"/>
    <property type="match status" value="1"/>
</dbReference>
<dbReference type="SUPFAM" id="SSF52540">
    <property type="entry name" value="P-loop containing nucleoside triphosphate hydrolases"/>
    <property type="match status" value="1"/>
</dbReference>
<dbReference type="CDD" id="cd02022">
    <property type="entry name" value="DPCK"/>
    <property type="match status" value="1"/>
</dbReference>
<dbReference type="InterPro" id="IPR027417">
    <property type="entry name" value="P-loop_NTPase"/>
</dbReference>
<dbReference type="Pfam" id="PF01121">
    <property type="entry name" value="CoaE"/>
    <property type="match status" value="1"/>
</dbReference>
<dbReference type="AlphaFoldDB" id="A0A9W6ESV5"/>
<keyword evidence="3" id="KW-0173">Coenzyme A biosynthesis</keyword>
<keyword evidence="6" id="KW-1185">Reference proteome</keyword>
<comment type="similarity">
    <text evidence="3">Belongs to the CoaE family.</text>
</comment>
<dbReference type="HAMAP" id="MF_00376">
    <property type="entry name" value="Dephospho_CoA_kinase"/>
    <property type="match status" value="1"/>
</dbReference>
<reference evidence="5" key="1">
    <citation type="submission" date="2022-07" db="EMBL/GenBank/DDBJ databases">
        <authorList>
            <person name="Kouya T."/>
            <person name="Ishiyama Y."/>
        </authorList>
    </citation>
    <scope>NUCLEOTIDE SEQUENCE</scope>
    <source>
        <strain evidence="5">WR16-4</strain>
    </source>
</reference>
<dbReference type="Proteomes" id="UP001144204">
    <property type="component" value="Unassembled WGS sequence"/>
</dbReference>
<dbReference type="Gene3D" id="3.40.50.300">
    <property type="entry name" value="P-loop containing nucleotide triphosphate hydrolases"/>
    <property type="match status" value="1"/>
</dbReference>
<comment type="caution">
    <text evidence="5">The sequence shown here is derived from an EMBL/GenBank/DDBJ whole genome shotgun (WGS) entry which is preliminary data.</text>
</comment>
<gene>
    <name evidence="3 5" type="primary">coaE</name>
    <name evidence="5" type="ORF">WR164_07270</name>
</gene>
<comment type="subcellular location">
    <subcellularLocation>
        <location evidence="3">Cytoplasm</location>
    </subcellularLocation>
</comment>
<evidence type="ECO:0000256" key="3">
    <source>
        <dbReference type="HAMAP-Rule" id="MF_00376"/>
    </source>
</evidence>
<reference evidence="5" key="2">
    <citation type="journal article" date="2023" name="PLoS ONE">
        <title>Philodulcilactobacillus myokoensis gen. nov., sp. nov., a fructophilic, acidophilic, and agar-phobic lactic acid bacterium isolated from fermented vegetable extracts.</title>
        <authorList>
            <person name="Kouya T."/>
            <person name="Ishiyama Y."/>
            <person name="Ohashi S."/>
            <person name="Kumakubo R."/>
            <person name="Yamazaki T."/>
            <person name="Otaki T."/>
        </authorList>
    </citation>
    <scope>NUCLEOTIDE SEQUENCE</scope>
    <source>
        <strain evidence="5">WR16-4</strain>
    </source>
</reference>
<organism evidence="5 6">
    <name type="scientific">Philodulcilactobacillus myokoensis</name>
    <dbReference type="NCBI Taxonomy" id="2929573"/>
    <lineage>
        <taxon>Bacteria</taxon>
        <taxon>Bacillati</taxon>
        <taxon>Bacillota</taxon>
        <taxon>Bacilli</taxon>
        <taxon>Lactobacillales</taxon>
        <taxon>Lactobacillaceae</taxon>
        <taxon>Philodulcilactobacillus</taxon>
    </lineage>
</organism>